<dbReference type="PANTHER" id="PTHR11474:SF50">
    <property type="entry name" value="TYROSINASE COPPER-BINDING DOMAIN-CONTAINING PROTEIN"/>
    <property type="match status" value="1"/>
</dbReference>
<dbReference type="Gene3D" id="1.10.1280.10">
    <property type="entry name" value="Di-copper center containing domain from catechol oxidase"/>
    <property type="match status" value="1"/>
</dbReference>
<evidence type="ECO:0000256" key="2">
    <source>
        <dbReference type="SAM" id="Phobius"/>
    </source>
</evidence>
<dbReference type="GO" id="GO:0046872">
    <property type="term" value="F:metal ion binding"/>
    <property type="evidence" value="ECO:0007669"/>
    <property type="project" value="UniProtKB-KW"/>
</dbReference>
<feature type="transmembrane region" description="Helical" evidence="2">
    <location>
        <begin position="21"/>
        <end position="40"/>
    </location>
</feature>
<evidence type="ECO:0000313" key="5">
    <source>
        <dbReference type="Proteomes" id="UP001176961"/>
    </source>
</evidence>
<keyword evidence="2" id="KW-1133">Transmembrane helix</keyword>
<dbReference type="SUPFAM" id="SSF48056">
    <property type="entry name" value="Di-copper centre-containing domain"/>
    <property type="match status" value="1"/>
</dbReference>
<organism evidence="4 5">
    <name type="scientific">Cylicocyclus nassatus</name>
    <name type="common">Nematode worm</name>
    <dbReference type="NCBI Taxonomy" id="53992"/>
    <lineage>
        <taxon>Eukaryota</taxon>
        <taxon>Metazoa</taxon>
        <taxon>Ecdysozoa</taxon>
        <taxon>Nematoda</taxon>
        <taxon>Chromadorea</taxon>
        <taxon>Rhabditida</taxon>
        <taxon>Rhabditina</taxon>
        <taxon>Rhabditomorpha</taxon>
        <taxon>Strongyloidea</taxon>
        <taxon>Strongylidae</taxon>
        <taxon>Cylicocyclus</taxon>
    </lineage>
</organism>
<evidence type="ECO:0000313" key="4">
    <source>
        <dbReference type="EMBL" id="CAJ0592546.1"/>
    </source>
</evidence>
<dbReference type="AlphaFoldDB" id="A0AA36DTJ8"/>
<protein>
    <recommendedName>
        <fullName evidence="3">Tyrosinase copper-binding domain-containing protein</fullName>
    </recommendedName>
</protein>
<dbReference type="PRINTS" id="PR00092">
    <property type="entry name" value="TYROSINASE"/>
</dbReference>
<evidence type="ECO:0000256" key="1">
    <source>
        <dbReference type="ARBA" id="ARBA00022723"/>
    </source>
</evidence>
<dbReference type="Proteomes" id="UP001176961">
    <property type="component" value="Unassembled WGS sequence"/>
</dbReference>
<reference evidence="4" key="1">
    <citation type="submission" date="2023-07" db="EMBL/GenBank/DDBJ databases">
        <authorList>
            <consortium name="CYATHOMIX"/>
        </authorList>
    </citation>
    <scope>NUCLEOTIDE SEQUENCE</scope>
    <source>
        <strain evidence="4">N/A</strain>
    </source>
</reference>
<keyword evidence="5" id="KW-1185">Reference proteome</keyword>
<comment type="caution">
    <text evidence="4">The sequence shown here is derived from an EMBL/GenBank/DDBJ whole genome shotgun (WGS) entry which is preliminary data.</text>
</comment>
<keyword evidence="2" id="KW-0472">Membrane</keyword>
<keyword evidence="2" id="KW-0812">Transmembrane</keyword>
<dbReference type="EMBL" id="CATQJL010000112">
    <property type="protein sequence ID" value="CAJ0592546.1"/>
    <property type="molecule type" value="Genomic_DNA"/>
</dbReference>
<dbReference type="GO" id="GO:0016491">
    <property type="term" value="F:oxidoreductase activity"/>
    <property type="evidence" value="ECO:0007669"/>
    <property type="project" value="InterPro"/>
</dbReference>
<keyword evidence="1" id="KW-0479">Metal-binding</keyword>
<gene>
    <name evidence="4" type="ORF">CYNAS_LOCUS4529</name>
</gene>
<dbReference type="InterPro" id="IPR050316">
    <property type="entry name" value="Tyrosinase/Hemocyanin"/>
</dbReference>
<evidence type="ECO:0000259" key="3">
    <source>
        <dbReference type="PROSITE" id="PS00497"/>
    </source>
</evidence>
<dbReference type="InterPro" id="IPR008922">
    <property type="entry name" value="Di-copper_centre_dom_sf"/>
</dbReference>
<dbReference type="Pfam" id="PF00264">
    <property type="entry name" value="Tyrosinase"/>
    <property type="match status" value="1"/>
</dbReference>
<dbReference type="InterPro" id="IPR002227">
    <property type="entry name" value="Tyrosinase_Cu-bd"/>
</dbReference>
<sequence>MVRGQYLRLLTRPPSQFWARNMQFIVSGIFCMLIYAVSAYKTSTTYNLNGHVYVETFDQPWFRYPHLPHPKIPASRMKSSNFGKHNLPKDDVYVPHEWTDEEKKYLPCLDLLCLCPYYGGKISASKCVLENGKILEKAIRKEARQLSNSERLQIASAFNKMKTAGVYDRIGFVHKYSGLHEGPGFFTWHREYLKRFEIVFRRYLPAGSRLGLPYWDSTLESELPEPRESLFFSSLFVGASNSSGQIIDGPFSDWLNMEEERRLLRFVPDQENGEVLNNARIDIVLEQNKIENILAAAFPLETCKIATDDERLLSYSHDYVHYFISGDMRETYSATSEPIFFYHHSMMDNIWESWRQRHQTRKKREEQYPPSYPDCYPPTHFVNASMKELQPYTNRNALSNKYTDNLYEYTKRPNCSEINMDCESKYLFCHNVGNFYQCIAKLREGANCEGFEQTPICYEGTCHSGRCLQNIDTTELDPADFT</sequence>
<dbReference type="PANTHER" id="PTHR11474">
    <property type="entry name" value="TYROSINASE FAMILY MEMBER"/>
    <property type="match status" value="1"/>
</dbReference>
<dbReference type="PROSITE" id="PS00497">
    <property type="entry name" value="TYROSINASE_1"/>
    <property type="match status" value="1"/>
</dbReference>
<feature type="domain" description="Tyrosinase copper-binding" evidence="3">
    <location>
        <begin position="180"/>
        <end position="197"/>
    </location>
</feature>
<accession>A0AA36DTJ8</accession>
<proteinExistence type="predicted"/>
<name>A0AA36DTJ8_CYLNA</name>